<dbReference type="EMBL" id="CP109527">
    <property type="protein sequence ID" value="WTY39694.1"/>
    <property type="molecule type" value="Genomic_DNA"/>
</dbReference>
<dbReference type="RefSeq" id="WP_405151648.1">
    <property type="nucleotide sequence ID" value="NZ_CP109527.1"/>
</dbReference>
<sequence>MDELVDLPGEATTAVICAEAVP</sequence>
<proteinExistence type="predicted"/>
<gene>
    <name evidence="1" type="ORF">OG308_21695</name>
</gene>
<accession>A0ABZ1NI34</accession>
<organism evidence="1 2">
    <name type="scientific">Nocardia salmonicida</name>
    <dbReference type="NCBI Taxonomy" id="53431"/>
    <lineage>
        <taxon>Bacteria</taxon>
        <taxon>Bacillati</taxon>
        <taxon>Actinomycetota</taxon>
        <taxon>Actinomycetes</taxon>
        <taxon>Mycobacteriales</taxon>
        <taxon>Nocardiaceae</taxon>
        <taxon>Nocardia</taxon>
    </lineage>
</organism>
<keyword evidence="2" id="KW-1185">Reference proteome</keyword>
<protein>
    <submittedName>
        <fullName evidence="1">Uncharacterized protein</fullName>
    </submittedName>
</protein>
<evidence type="ECO:0000313" key="1">
    <source>
        <dbReference type="EMBL" id="WTY39694.1"/>
    </source>
</evidence>
<evidence type="ECO:0000313" key="2">
    <source>
        <dbReference type="Proteomes" id="UP001621418"/>
    </source>
</evidence>
<name>A0ABZ1NI34_9NOCA</name>
<dbReference type="Proteomes" id="UP001621418">
    <property type="component" value="Chromosome"/>
</dbReference>
<reference evidence="1 2" key="1">
    <citation type="submission" date="2022-10" db="EMBL/GenBank/DDBJ databases">
        <title>The complete genomes of actinobacterial strains from the NBC collection.</title>
        <authorList>
            <person name="Joergensen T.S."/>
            <person name="Alvarez Arevalo M."/>
            <person name="Sterndorff E.B."/>
            <person name="Faurdal D."/>
            <person name="Vuksanovic O."/>
            <person name="Mourched A.-S."/>
            <person name="Charusanti P."/>
            <person name="Shaw S."/>
            <person name="Blin K."/>
            <person name="Weber T."/>
        </authorList>
    </citation>
    <scope>NUCLEOTIDE SEQUENCE [LARGE SCALE GENOMIC DNA]</scope>
    <source>
        <strain evidence="1 2">NBC_01413</strain>
    </source>
</reference>